<organism evidence="1 2">
    <name type="scientific">Paraburkholderia edwinii</name>
    <dbReference type="NCBI Taxonomy" id="2861782"/>
    <lineage>
        <taxon>Bacteria</taxon>
        <taxon>Pseudomonadati</taxon>
        <taxon>Pseudomonadota</taxon>
        <taxon>Betaproteobacteria</taxon>
        <taxon>Burkholderiales</taxon>
        <taxon>Burkholderiaceae</taxon>
        <taxon>Paraburkholderia</taxon>
    </lineage>
</organism>
<name>A0ABX8UGQ7_9BURK</name>
<sequence length="46" mass="5186">MNFALLLPQLPDILASHDSFDAMPAARPRAAHRLIAFWRRLKSGGR</sequence>
<gene>
    <name evidence="1" type="ORF">KZJ38_17780</name>
</gene>
<protein>
    <submittedName>
        <fullName evidence="1">Uncharacterized protein</fullName>
    </submittedName>
</protein>
<evidence type="ECO:0000313" key="2">
    <source>
        <dbReference type="Proteomes" id="UP000826462"/>
    </source>
</evidence>
<dbReference type="EMBL" id="CP080095">
    <property type="protein sequence ID" value="QYD68113.1"/>
    <property type="molecule type" value="Genomic_DNA"/>
</dbReference>
<evidence type="ECO:0000313" key="1">
    <source>
        <dbReference type="EMBL" id="QYD68113.1"/>
    </source>
</evidence>
<dbReference type="Proteomes" id="UP000826462">
    <property type="component" value="Chromosome 1"/>
</dbReference>
<reference evidence="1 2" key="1">
    <citation type="submission" date="2021-07" db="EMBL/GenBank/DDBJ databases">
        <title>Paraburkholderia edwinii protects Aspergillus sp. from phenazines by acting as a toxin sponge.</title>
        <authorList>
            <person name="Dahlstrom K.M."/>
            <person name="Newman D.K."/>
        </authorList>
    </citation>
    <scope>NUCLEOTIDE SEQUENCE [LARGE SCALE GENOMIC DNA]</scope>
    <source>
        <strain evidence="1 2">Pe01</strain>
    </source>
</reference>
<dbReference type="RefSeq" id="WP_219797506.1">
    <property type="nucleotide sequence ID" value="NZ_CP080095.1"/>
</dbReference>
<proteinExistence type="predicted"/>
<accession>A0ABX8UGQ7</accession>
<keyword evidence="2" id="KW-1185">Reference proteome</keyword>